<gene>
    <name evidence="2" type="ORF">BJ972_001369</name>
    <name evidence="3" type="ORF">ESP50_06180</name>
</gene>
<evidence type="ECO:0000313" key="4">
    <source>
        <dbReference type="Proteomes" id="UP000292686"/>
    </source>
</evidence>
<feature type="domain" description="N-acetyltransferase" evidence="1">
    <location>
        <begin position="192"/>
        <end position="345"/>
    </location>
</feature>
<evidence type="ECO:0000313" key="5">
    <source>
        <dbReference type="Proteomes" id="UP000581087"/>
    </source>
</evidence>
<organism evidence="3 4">
    <name type="scientific">Agromyces atrinae</name>
    <dbReference type="NCBI Taxonomy" id="592376"/>
    <lineage>
        <taxon>Bacteria</taxon>
        <taxon>Bacillati</taxon>
        <taxon>Actinomycetota</taxon>
        <taxon>Actinomycetes</taxon>
        <taxon>Micrococcales</taxon>
        <taxon>Microbacteriaceae</taxon>
        <taxon>Agromyces</taxon>
    </lineage>
</organism>
<dbReference type="InterPro" id="IPR016181">
    <property type="entry name" value="Acyl_CoA_acyltransferase"/>
</dbReference>
<dbReference type="SUPFAM" id="SSF55729">
    <property type="entry name" value="Acyl-CoA N-acyltransferases (Nat)"/>
    <property type="match status" value="2"/>
</dbReference>
<dbReference type="Proteomes" id="UP000292686">
    <property type="component" value="Unassembled WGS sequence"/>
</dbReference>
<comment type="caution">
    <text evidence="3">The sequence shown here is derived from an EMBL/GenBank/DDBJ whole genome shotgun (WGS) entry which is preliminary data.</text>
</comment>
<dbReference type="InterPro" id="IPR050276">
    <property type="entry name" value="MshD_Acetyltransferase"/>
</dbReference>
<dbReference type="PANTHER" id="PTHR43617">
    <property type="entry name" value="L-AMINO ACID N-ACETYLTRANSFERASE"/>
    <property type="match status" value="1"/>
</dbReference>
<dbReference type="Pfam" id="PF00583">
    <property type="entry name" value="Acetyltransf_1"/>
    <property type="match status" value="1"/>
</dbReference>
<dbReference type="EMBL" id="JACCBI010000001">
    <property type="protein sequence ID" value="NYD66850.1"/>
    <property type="molecule type" value="Genomic_DNA"/>
</dbReference>
<name>A0A4Q2M6A1_9MICO</name>
<dbReference type="PROSITE" id="PS51186">
    <property type="entry name" value="GNAT"/>
    <property type="match status" value="2"/>
</dbReference>
<sequence length="345" mass="37940">MSALPPLSERVSVESELPPLAHDDVALWRPATTDDIDAIMLMQREADGVDHPDWVTAREDLVDEFESSHIDMATESVLALGHDGRVVAFGHSAVGPGQETRVQSYAFGAVRPDMRGRGIGRQLLAWLSVRSRQRLAESSKTLPGWALVYAEEQNHALISLAQGLGYEIVRYFTKMERIVAEPIPEIEVPTDIRIVRFDESLSESTRLARNDAFRDHWGSQPTVPERWAQFVGGEQFRADLSWVAVEEAADGPRVVGLALTSINEEDWIAQGSSSGYVALIGVVRDRRGQRIAPACVTALLTSYREAGIERAILDVDTASPTGADGLYTRLGFTASTREVALAIEY</sequence>
<dbReference type="InterPro" id="IPR000182">
    <property type="entry name" value="GNAT_dom"/>
</dbReference>
<keyword evidence="3" id="KW-0808">Transferase</keyword>
<reference evidence="2 5" key="2">
    <citation type="submission" date="2020-07" db="EMBL/GenBank/DDBJ databases">
        <title>Sequencing the genomes of 1000 actinobacteria strains.</title>
        <authorList>
            <person name="Klenk H.-P."/>
        </authorList>
    </citation>
    <scope>NUCLEOTIDE SEQUENCE [LARGE SCALE GENOMIC DNA]</scope>
    <source>
        <strain evidence="2 5">DSM 23870</strain>
    </source>
</reference>
<dbReference type="Pfam" id="PF13508">
    <property type="entry name" value="Acetyltransf_7"/>
    <property type="match status" value="1"/>
</dbReference>
<feature type="domain" description="N-acetyltransferase" evidence="1">
    <location>
        <begin position="26"/>
        <end position="184"/>
    </location>
</feature>
<dbReference type="Proteomes" id="UP000581087">
    <property type="component" value="Unassembled WGS sequence"/>
</dbReference>
<evidence type="ECO:0000313" key="2">
    <source>
        <dbReference type="EMBL" id="NYD66850.1"/>
    </source>
</evidence>
<dbReference type="CDD" id="cd04301">
    <property type="entry name" value="NAT_SF"/>
    <property type="match status" value="2"/>
</dbReference>
<dbReference type="AlphaFoldDB" id="A0A4Q2M6A1"/>
<reference evidence="3 4" key="1">
    <citation type="submission" date="2019-01" db="EMBL/GenBank/DDBJ databases">
        <title>Agromyces.</title>
        <authorList>
            <person name="Li J."/>
        </authorList>
    </citation>
    <scope>NUCLEOTIDE SEQUENCE [LARGE SCALE GENOMIC DNA]</scope>
    <source>
        <strain evidence="3 4">DSM 23870</strain>
    </source>
</reference>
<keyword evidence="4" id="KW-1185">Reference proteome</keyword>
<dbReference type="Gene3D" id="3.40.630.30">
    <property type="match status" value="1"/>
</dbReference>
<accession>A0A4Q2M6A1</accession>
<dbReference type="GO" id="GO:0016747">
    <property type="term" value="F:acyltransferase activity, transferring groups other than amino-acyl groups"/>
    <property type="evidence" value="ECO:0007669"/>
    <property type="project" value="InterPro"/>
</dbReference>
<dbReference type="EMBL" id="SDPM01000002">
    <property type="protein sequence ID" value="RXZ87499.1"/>
    <property type="molecule type" value="Genomic_DNA"/>
</dbReference>
<protein>
    <submittedName>
        <fullName evidence="3">GNAT family N-acetyltransferase</fullName>
    </submittedName>
    <submittedName>
        <fullName evidence="2">Mycothiol synthase</fullName>
    </submittedName>
</protein>
<dbReference type="RefSeq" id="WP_129173168.1">
    <property type="nucleotide sequence ID" value="NZ_JACCBI010000001.1"/>
</dbReference>
<evidence type="ECO:0000313" key="3">
    <source>
        <dbReference type="EMBL" id="RXZ87499.1"/>
    </source>
</evidence>
<dbReference type="OrthoDB" id="9799092at2"/>
<evidence type="ECO:0000259" key="1">
    <source>
        <dbReference type="PROSITE" id="PS51186"/>
    </source>
</evidence>
<proteinExistence type="predicted"/>